<dbReference type="SUPFAM" id="SSF47090">
    <property type="entry name" value="PGBD-like"/>
    <property type="match status" value="1"/>
</dbReference>
<proteinExistence type="predicted"/>
<evidence type="ECO:0000313" key="4">
    <source>
        <dbReference type="Proteomes" id="UP001614264"/>
    </source>
</evidence>
<name>A0ABW8BJ88_9ACTN</name>
<evidence type="ECO:0000256" key="1">
    <source>
        <dbReference type="SAM" id="SignalP"/>
    </source>
</evidence>
<comment type="caution">
    <text evidence="3">The sequence shown here is derived from an EMBL/GenBank/DDBJ whole genome shotgun (WGS) entry which is preliminary data.</text>
</comment>
<feature type="chain" id="PRO_5046874593" evidence="1">
    <location>
        <begin position="28"/>
        <end position="129"/>
    </location>
</feature>
<reference evidence="3 4" key="1">
    <citation type="submission" date="2024-07" db="EMBL/GenBank/DDBJ databases">
        <title>Whole genome sequencing of Prodigiosin pigment-producing Streptomyces salinarius isolated from rhizosphere soil of Arachis hypogaea.</title>
        <authorList>
            <person name="Vidhya A."/>
            <person name="Ramya S."/>
        </authorList>
    </citation>
    <scope>NUCLEOTIDE SEQUENCE [LARGE SCALE GENOMIC DNA]</scope>
    <source>
        <strain evidence="3 4">VRMG2420</strain>
    </source>
</reference>
<accession>A0ABW8BJ88</accession>
<sequence length="129" mass="13678">MTMRGKKALVILAVCGSLIGAAGTAAAAPEAAPQRAAGPGTRYCGLYDFIGFACGYYDGSRYTDYGDRGAHVKEIQALLTYFGYSVGRYGIDGEFGSATRSAVKAFQRHNKIGVDGIVGPNTWWALRTP</sequence>
<dbReference type="InterPro" id="IPR002477">
    <property type="entry name" value="Peptidoglycan-bd-like"/>
</dbReference>
<dbReference type="InterPro" id="IPR036365">
    <property type="entry name" value="PGBD-like_sf"/>
</dbReference>
<organism evidence="3 4">
    <name type="scientific">Streptomyces salinarius</name>
    <dbReference type="NCBI Taxonomy" id="2762598"/>
    <lineage>
        <taxon>Bacteria</taxon>
        <taxon>Bacillati</taxon>
        <taxon>Actinomycetota</taxon>
        <taxon>Actinomycetes</taxon>
        <taxon>Kitasatosporales</taxon>
        <taxon>Streptomycetaceae</taxon>
        <taxon>Streptomyces</taxon>
    </lineage>
</organism>
<evidence type="ECO:0000259" key="2">
    <source>
        <dbReference type="Pfam" id="PF01471"/>
    </source>
</evidence>
<dbReference type="Gene3D" id="1.10.101.10">
    <property type="entry name" value="PGBD-like superfamily/PGBD"/>
    <property type="match status" value="1"/>
</dbReference>
<gene>
    <name evidence="3" type="ORF">AB4829_28575</name>
</gene>
<dbReference type="Pfam" id="PF01471">
    <property type="entry name" value="PG_binding_1"/>
    <property type="match status" value="1"/>
</dbReference>
<keyword evidence="4" id="KW-1185">Reference proteome</keyword>
<dbReference type="EMBL" id="JBITPR010000051">
    <property type="protein sequence ID" value="MFI7874537.1"/>
    <property type="molecule type" value="Genomic_DNA"/>
</dbReference>
<dbReference type="RefSeq" id="WP_399594423.1">
    <property type="nucleotide sequence ID" value="NZ_JBITPR010000051.1"/>
</dbReference>
<keyword evidence="1" id="KW-0732">Signal</keyword>
<protein>
    <submittedName>
        <fullName evidence="3">Peptidoglycan-binding protein</fullName>
    </submittedName>
</protein>
<dbReference type="InterPro" id="IPR036366">
    <property type="entry name" value="PGBDSf"/>
</dbReference>
<feature type="domain" description="Peptidoglycan binding-like" evidence="2">
    <location>
        <begin position="68"/>
        <end position="126"/>
    </location>
</feature>
<feature type="signal peptide" evidence="1">
    <location>
        <begin position="1"/>
        <end position="27"/>
    </location>
</feature>
<evidence type="ECO:0000313" key="3">
    <source>
        <dbReference type="EMBL" id="MFI7874537.1"/>
    </source>
</evidence>
<dbReference type="Proteomes" id="UP001614264">
    <property type="component" value="Unassembled WGS sequence"/>
</dbReference>